<evidence type="ECO:0000313" key="1">
    <source>
        <dbReference type="EMBL" id="DAD67484.1"/>
    </source>
</evidence>
<name>A0A8S5LBU9_9CAUD</name>
<organism evidence="1">
    <name type="scientific">Siphoviridae sp. cttdo1</name>
    <dbReference type="NCBI Taxonomy" id="2823606"/>
    <lineage>
        <taxon>Viruses</taxon>
        <taxon>Duplodnaviria</taxon>
        <taxon>Heunggongvirae</taxon>
        <taxon>Uroviricota</taxon>
        <taxon>Caudoviricetes</taxon>
    </lineage>
</organism>
<dbReference type="EMBL" id="BK014678">
    <property type="protein sequence ID" value="DAD67484.1"/>
    <property type="molecule type" value="Genomic_DNA"/>
</dbReference>
<accession>A0A8S5LBU9</accession>
<reference evidence="1" key="1">
    <citation type="journal article" date="2021" name="Proc. Natl. Acad. Sci. U.S.A.">
        <title>A Catalog of Tens of Thousands of Viruses from Human Metagenomes Reveals Hidden Associations with Chronic Diseases.</title>
        <authorList>
            <person name="Tisza M.J."/>
            <person name="Buck C.B."/>
        </authorList>
    </citation>
    <scope>NUCLEOTIDE SEQUENCE</scope>
    <source>
        <strain evidence="1">Cttdo1</strain>
    </source>
</reference>
<protein>
    <submittedName>
        <fullName evidence="1">Uncharacterized protein</fullName>
    </submittedName>
</protein>
<sequence length="35" mass="4032">MGIKIVIAKKVKKNHIGYDIIFVSQNHVITEMICF</sequence>
<proteinExistence type="predicted"/>